<dbReference type="InterPro" id="IPR036291">
    <property type="entry name" value="NAD(P)-bd_dom_sf"/>
</dbReference>
<dbReference type="PANTHER" id="PTHR24320:SF154">
    <property type="entry name" value="OXIDOREDUCTASE, SHORT-CHAIN DEHYDROGENASE_REDUCTASE FAMILY (AFU_ORTHOLOGUE AFUA_2G04560)"/>
    <property type="match status" value="1"/>
</dbReference>
<evidence type="ECO:0000313" key="4">
    <source>
        <dbReference type="Proteomes" id="UP001286456"/>
    </source>
</evidence>
<protein>
    <submittedName>
        <fullName evidence="3">Oxidoreductase</fullName>
    </submittedName>
</protein>
<dbReference type="AlphaFoldDB" id="A0AAE0I873"/>
<dbReference type="SUPFAM" id="SSF51735">
    <property type="entry name" value="NAD(P)-binding Rossmann-fold domains"/>
    <property type="match status" value="1"/>
</dbReference>
<comment type="caution">
    <text evidence="3">The sequence shown here is derived from an EMBL/GenBank/DDBJ whole genome shotgun (WGS) entry which is preliminary data.</text>
</comment>
<reference evidence="3" key="1">
    <citation type="journal article" date="2023" name="Mol. Phylogenet. Evol.">
        <title>Genome-scale phylogeny and comparative genomics of the fungal order Sordariales.</title>
        <authorList>
            <person name="Hensen N."/>
            <person name="Bonometti L."/>
            <person name="Westerberg I."/>
            <person name="Brannstrom I.O."/>
            <person name="Guillou S."/>
            <person name="Cros-Aarteil S."/>
            <person name="Calhoun S."/>
            <person name="Haridas S."/>
            <person name="Kuo A."/>
            <person name="Mondo S."/>
            <person name="Pangilinan J."/>
            <person name="Riley R."/>
            <person name="LaButti K."/>
            <person name="Andreopoulos B."/>
            <person name="Lipzen A."/>
            <person name="Chen C."/>
            <person name="Yan M."/>
            <person name="Daum C."/>
            <person name="Ng V."/>
            <person name="Clum A."/>
            <person name="Steindorff A."/>
            <person name="Ohm R.A."/>
            <person name="Martin F."/>
            <person name="Silar P."/>
            <person name="Natvig D.O."/>
            <person name="Lalanne C."/>
            <person name="Gautier V."/>
            <person name="Ament-Velasquez S.L."/>
            <person name="Kruys A."/>
            <person name="Hutchinson M.I."/>
            <person name="Powell A.J."/>
            <person name="Barry K."/>
            <person name="Miller A.N."/>
            <person name="Grigoriev I.V."/>
            <person name="Debuchy R."/>
            <person name="Gladieux P."/>
            <person name="Hiltunen Thoren M."/>
            <person name="Johannesson H."/>
        </authorList>
    </citation>
    <scope>NUCLEOTIDE SEQUENCE</scope>
    <source>
        <strain evidence="3">SMH4131-1</strain>
    </source>
</reference>
<keyword evidence="4" id="KW-1185">Reference proteome</keyword>
<reference evidence="3" key="2">
    <citation type="submission" date="2023-06" db="EMBL/GenBank/DDBJ databases">
        <authorList>
            <consortium name="Lawrence Berkeley National Laboratory"/>
            <person name="Haridas S."/>
            <person name="Hensen N."/>
            <person name="Bonometti L."/>
            <person name="Westerberg I."/>
            <person name="Brannstrom I.O."/>
            <person name="Guillou S."/>
            <person name="Cros-Aarteil S."/>
            <person name="Calhoun S."/>
            <person name="Kuo A."/>
            <person name="Mondo S."/>
            <person name="Pangilinan J."/>
            <person name="Riley R."/>
            <person name="Labutti K."/>
            <person name="Andreopoulos B."/>
            <person name="Lipzen A."/>
            <person name="Chen C."/>
            <person name="Yanf M."/>
            <person name="Daum C."/>
            <person name="Ng V."/>
            <person name="Clum A."/>
            <person name="Steindorff A."/>
            <person name="Ohm R."/>
            <person name="Martin F."/>
            <person name="Silar P."/>
            <person name="Natvig D."/>
            <person name="Lalanne C."/>
            <person name="Gautier V."/>
            <person name="Ament-Velasquez S.L."/>
            <person name="Kruys A."/>
            <person name="Hutchinson M.I."/>
            <person name="Powell A.J."/>
            <person name="Barry K."/>
            <person name="Miller A.N."/>
            <person name="Grigoriev I.V."/>
            <person name="Debuchy R."/>
            <person name="Gladieux P."/>
            <person name="Thoren M.H."/>
            <person name="Johannesson H."/>
        </authorList>
    </citation>
    <scope>NUCLEOTIDE SEQUENCE</scope>
    <source>
        <strain evidence="3">SMH4131-1</strain>
    </source>
</reference>
<accession>A0AAE0I873</accession>
<dbReference type="Pfam" id="PF00106">
    <property type="entry name" value="adh_short"/>
    <property type="match status" value="1"/>
</dbReference>
<evidence type="ECO:0000256" key="2">
    <source>
        <dbReference type="ARBA" id="ARBA00023002"/>
    </source>
</evidence>
<organism evidence="3 4">
    <name type="scientific">Cercophora scortea</name>
    <dbReference type="NCBI Taxonomy" id="314031"/>
    <lineage>
        <taxon>Eukaryota</taxon>
        <taxon>Fungi</taxon>
        <taxon>Dikarya</taxon>
        <taxon>Ascomycota</taxon>
        <taxon>Pezizomycotina</taxon>
        <taxon>Sordariomycetes</taxon>
        <taxon>Sordariomycetidae</taxon>
        <taxon>Sordariales</taxon>
        <taxon>Lasiosphaeriaceae</taxon>
        <taxon>Cercophora</taxon>
    </lineage>
</organism>
<dbReference type="GO" id="GO:0016491">
    <property type="term" value="F:oxidoreductase activity"/>
    <property type="evidence" value="ECO:0007669"/>
    <property type="project" value="UniProtKB-KW"/>
</dbReference>
<proteinExistence type="inferred from homology"/>
<dbReference type="PANTHER" id="PTHR24320">
    <property type="entry name" value="RETINOL DEHYDROGENASE"/>
    <property type="match status" value="1"/>
</dbReference>
<sequence length="338" mass="35938">MIGDTNPALGPEEKDMAYSSLAGKVILITGGTSGLGAASAMALAQQTPSPARIYISGRRASAAARVAEQIRTATSASTEVVFLPCDLTDLSSVALAAKTLLANEERLDVVMANAGIAAVPAAQSKDGYEVQFATNHLGHALLVRKLLPLLERTGVETGTPSRVVWVTSFAFRGAMRGVPLVRAIHAKSGPAEPPAGYLSSWWCPAVVGRWMRYAESKLANVVYARELATRFPGVTSVSVCPGFVETDMVARMGFCDRVGTRLLAILVPGGEGMVTPEKGARNQVWAATVAPHRLTTGALYETAGVATGLRGYATDERLGTELWQWTERELDVWLRPKS</sequence>
<name>A0AAE0I873_9PEZI</name>
<evidence type="ECO:0000313" key="3">
    <source>
        <dbReference type="EMBL" id="KAK3320099.1"/>
    </source>
</evidence>
<dbReference type="EMBL" id="JAUEPO010000006">
    <property type="protein sequence ID" value="KAK3320099.1"/>
    <property type="molecule type" value="Genomic_DNA"/>
</dbReference>
<dbReference type="Gene3D" id="3.40.50.720">
    <property type="entry name" value="NAD(P)-binding Rossmann-like Domain"/>
    <property type="match status" value="1"/>
</dbReference>
<gene>
    <name evidence="3" type="ORF">B0T19DRAFT_488287</name>
</gene>
<dbReference type="InterPro" id="IPR002347">
    <property type="entry name" value="SDR_fam"/>
</dbReference>
<keyword evidence="2" id="KW-0560">Oxidoreductase</keyword>
<comment type="similarity">
    <text evidence="1">Belongs to the short-chain dehydrogenases/reductases (SDR) family.</text>
</comment>
<dbReference type="PRINTS" id="PR00081">
    <property type="entry name" value="GDHRDH"/>
</dbReference>
<evidence type="ECO:0000256" key="1">
    <source>
        <dbReference type="ARBA" id="ARBA00006484"/>
    </source>
</evidence>
<dbReference type="Proteomes" id="UP001286456">
    <property type="component" value="Unassembled WGS sequence"/>
</dbReference>